<name>A0ABT7PEM4_9BACT</name>
<dbReference type="SUPFAM" id="SSF54001">
    <property type="entry name" value="Cysteine proteinases"/>
    <property type="match status" value="1"/>
</dbReference>
<feature type="compositionally biased region" description="Basic and acidic residues" evidence="1">
    <location>
        <begin position="401"/>
        <end position="411"/>
    </location>
</feature>
<sequence>MSSENDESQFEYLVGGYPLEDESRVQLERDSTEAEMLMAGDLPEKVDPREHEKAGDGFLKVEHQESIGSCQGNALTDCGEFCFLLVFGYVMQFSRMFAYLVSQMVDGIRRDSGSTLSGGTKAAREVGFCPEAEAPYPSRYPGWGWVTDKMRKSAAAFKLLSHTVIESAEHAKRYLGSGIGVLQLGCAWGSAMDPDSDGCITRWAPGRGGHSVVIVGYVPDSVVGRRSSAGYWFLLKNSWGLRWGISGYAYVDPSVIDAMLRHRFTVLVGRSDMQSPKPKPERVDFTKVSRYGKVDPVVAICLAVLAGAMIAAMVGCGGMQPREANPIKPAWVPPPVSVLDPEPLADDVVHCVAAAQNREAIEELKARFGRMAKFVLDLESRVSETQKRKPAEKQSATKPQGDPESKRDRPAIGKPAIVMHTLPGCLPCEAWKKNERPKIESAGIEVFVYEDAKVAPTFDLFDGKEYFQRVKGYDPKRGLNTAKALLDRMGR</sequence>
<feature type="region of interest" description="Disordered" evidence="1">
    <location>
        <begin position="383"/>
        <end position="414"/>
    </location>
</feature>
<dbReference type="Pfam" id="PF00112">
    <property type="entry name" value="Peptidase_C1"/>
    <property type="match status" value="1"/>
</dbReference>
<dbReference type="CDD" id="cd02619">
    <property type="entry name" value="Peptidase_C1"/>
    <property type="match status" value="1"/>
</dbReference>
<evidence type="ECO:0000256" key="2">
    <source>
        <dbReference type="SAM" id="Phobius"/>
    </source>
</evidence>
<gene>
    <name evidence="4" type="ORF">QTN89_05895</name>
</gene>
<feature type="compositionally biased region" description="Basic and acidic residues" evidence="1">
    <location>
        <begin position="383"/>
        <end position="392"/>
    </location>
</feature>
<reference evidence="4 5" key="1">
    <citation type="submission" date="2023-06" db="EMBL/GenBank/DDBJ databases">
        <title>Roseiconus lacunae JC819 isolated from Gulf of Mannar region, Tamil Nadu.</title>
        <authorList>
            <person name="Pk S."/>
            <person name="Ch S."/>
            <person name="Ch V.R."/>
        </authorList>
    </citation>
    <scope>NUCLEOTIDE SEQUENCE [LARGE SCALE GENOMIC DNA]</scope>
    <source>
        <strain evidence="4 5">JC819</strain>
    </source>
</reference>
<organism evidence="4 5">
    <name type="scientific">Roseiconus lacunae</name>
    <dbReference type="NCBI Taxonomy" id="2605694"/>
    <lineage>
        <taxon>Bacteria</taxon>
        <taxon>Pseudomonadati</taxon>
        <taxon>Planctomycetota</taxon>
        <taxon>Planctomycetia</taxon>
        <taxon>Pirellulales</taxon>
        <taxon>Pirellulaceae</taxon>
        <taxon>Roseiconus</taxon>
    </lineage>
</organism>
<dbReference type="InterPro" id="IPR000668">
    <property type="entry name" value="Peptidase_C1A_C"/>
</dbReference>
<keyword evidence="2" id="KW-1133">Transmembrane helix</keyword>
<evidence type="ECO:0000256" key="1">
    <source>
        <dbReference type="SAM" id="MobiDB-lite"/>
    </source>
</evidence>
<dbReference type="SMART" id="SM00645">
    <property type="entry name" value="Pept_C1"/>
    <property type="match status" value="1"/>
</dbReference>
<keyword evidence="2" id="KW-0472">Membrane</keyword>
<protein>
    <submittedName>
        <fullName evidence="4">C1 family peptidase</fullName>
    </submittedName>
</protein>
<dbReference type="Proteomes" id="UP001239462">
    <property type="component" value="Unassembled WGS sequence"/>
</dbReference>
<dbReference type="Gene3D" id="3.90.70.10">
    <property type="entry name" value="Cysteine proteinases"/>
    <property type="match status" value="1"/>
</dbReference>
<evidence type="ECO:0000259" key="3">
    <source>
        <dbReference type="SMART" id="SM00645"/>
    </source>
</evidence>
<comment type="caution">
    <text evidence="4">The sequence shown here is derived from an EMBL/GenBank/DDBJ whole genome shotgun (WGS) entry which is preliminary data.</text>
</comment>
<keyword evidence="5" id="KW-1185">Reference proteome</keyword>
<feature type="domain" description="Peptidase C1A papain C-terminal" evidence="3">
    <location>
        <begin position="42"/>
        <end position="270"/>
    </location>
</feature>
<evidence type="ECO:0000313" key="4">
    <source>
        <dbReference type="EMBL" id="MDM4014952.1"/>
    </source>
</evidence>
<dbReference type="InterPro" id="IPR038765">
    <property type="entry name" value="Papain-like_cys_pep_sf"/>
</dbReference>
<accession>A0ABT7PEM4</accession>
<keyword evidence="2" id="KW-0812">Transmembrane</keyword>
<dbReference type="RefSeq" id="WP_289162537.1">
    <property type="nucleotide sequence ID" value="NZ_JASZZN010000003.1"/>
</dbReference>
<proteinExistence type="predicted"/>
<feature type="transmembrane region" description="Helical" evidence="2">
    <location>
        <begin position="297"/>
        <end position="318"/>
    </location>
</feature>
<evidence type="ECO:0000313" key="5">
    <source>
        <dbReference type="Proteomes" id="UP001239462"/>
    </source>
</evidence>
<dbReference type="EMBL" id="JASZZN010000003">
    <property type="protein sequence ID" value="MDM4014952.1"/>
    <property type="molecule type" value="Genomic_DNA"/>
</dbReference>